<evidence type="ECO:0000256" key="1">
    <source>
        <dbReference type="ARBA" id="ARBA00005591"/>
    </source>
</evidence>
<feature type="domain" description="Peptide methionine sulphoxide reductase MsrA" evidence="9">
    <location>
        <begin position="23"/>
        <end position="160"/>
    </location>
</feature>
<sequence>MYRVWLWATLWWLPACLAQGAQQAVFAGGSFWVMEALFSDRPGIERVETGWMQSGPGTARRQVVRVHYNDAMLTYGDLLTLYWQAVDIHDGEGQYCDRGREFTPALYVRNALQLKWARQSRARLALTGERTPAVRILPSAEFEPAASRHQDYQARHPLLYFAYRRMCGYPDGGAFSLQPLLTGRSPASGQ</sequence>
<dbReference type="PANTHER" id="PTHR42799:SF2">
    <property type="entry name" value="MITOCHONDRIAL PEPTIDE METHIONINE SULFOXIDE REDUCTASE"/>
    <property type="match status" value="1"/>
</dbReference>
<dbReference type="Pfam" id="PF01625">
    <property type="entry name" value="PMSR"/>
    <property type="match status" value="1"/>
</dbReference>
<gene>
    <name evidence="10" type="ORF">B6S08_02200</name>
</gene>
<dbReference type="RefSeq" id="WP_094199148.1">
    <property type="nucleotide sequence ID" value="NZ_NBIM01000001.1"/>
</dbReference>
<keyword evidence="4" id="KW-0560">Oxidoreductase</keyword>
<keyword evidence="11" id="KW-1185">Reference proteome</keyword>
<evidence type="ECO:0000259" key="9">
    <source>
        <dbReference type="Pfam" id="PF01625"/>
    </source>
</evidence>
<accession>A0A233RG55</accession>
<proteinExistence type="inferred from homology"/>
<dbReference type="EC" id="1.8.4.11" evidence="2"/>
<dbReference type="InterPro" id="IPR050162">
    <property type="entry name" value="MsrA_MetSO_reductase"/>
</dbReference>
<evidence type="ECO:0000256" key="4">
    <source>
        <dbReference type="ARBA" id="ARBA00023002"/>
    </source>
</evidence>
<evidence type="ECO:0000256" key="5">
    <source>
        <dbReference type="ARBA" id="ARBA00030643"/>
    </source>
</evidence>
<keyword evidence="8" id="KW-0732">Signal</keyword>
<evidence type="ECO:0000313" key="11">
    <source>
        <dbReference type="Proteomes" id="UP000242757"/>
    </source>
</evidence>
<dbReference type="GO" id="GO:0005737">
    <property type="term" value="C:cytoplasm"/>
    <property type="evidence" value="ECO:0007669"/>
    <property type="project" value="TreeGrafter"/>
</dbReference>
<dbReference type="SUPFAM" id="SSF55068">
    <property type="entry name" value="Peptide methionine sulfoxide reductase"/>
    <property type="match status" value="1"/>
</dbReference>
<evidence type="ECO:0000256" key="8">
    <source>
        <dbReference type="SAM" id="SignalP"/>
    </source>
</evidence>
<dbReference type="EMBL" id="NBIM01000001">
    <property type="protein sequence ID" value="OXY82368.1"/>
    <property type="molecule type" value="Genomic_DNA"/>
</dbReference>
<evidence type="ECO:0000313" key="10">
    <source>
        <dbReference type="EMBL" id="OXY82368.1"/>
    </source>
</evidence>
<evidence type="ECO:0000256" key="2">
    <source>
        <dbReference type="ARBA" id="ARBA00012502"/>
    </source>
</evidence>
<comment type="similarity">
    <text evidence="1">Belongs to the MsrA Met sulfoxide reductase family.</text>
</comment>
<organism evidence="10 11">
    <name type="scientific">Oceanimonas doudoroffii</name>
    <dbReference type="NCBI Taxonomy" id="84158"/>
    <lineage>
        <taxon>Bacteria</taxon>
        <taxon>Pseudomonadati</taxon>
        <taxon>Pseudomonadota</taxon>
        <taxon>Gammaproteobacteria</taxon>
        <taxon>Aeromonadales</taxon>
        <taxon>Aeromonadaceae</taxon>
        <taxon>Oceanimonas</taxon>
    </lineage>
</organism>
<dbReference type="PANTHER" id="PTHR42799">
    <property type="entry name" value="MITOCHONDRIAL PEPTIDE METHIONINE SULFOXIDE REDUCTASE"/>
    <property type="match status" value="1"/>
</dbReference>
<dbReference type="InterPro" id="IPR036509">
    <property type="entry name" value="Met_Sox_Rdtase_MsrA_sf"/>
</dbReference>
<evidence type="ECO:0000256" key="7">
    <source>
        <dbReference type="ARBA" id="ARBA00048782"/>
    </source>
</evidence>
<protein>
    <recommendedName>
        <fullName evidence="3">Peptide methionine sulfoxide reductase MsrA</fullName>
        <ecNumber evidence="2">1.8.4.11</ecNumber>
    </recommendedName>
    <alternativeName>
        <fullName evidence="5">Peptide-methionine (S)-S-oxide reductase</fullName>
    </alternativeName>
</protein>
<dbReference type="Proteomes" id="UP000242757">
    <property type="component" value="Unassembled WGS sequence"/>
</dbReference>
<dbReference type="GO" id="GO:0034599">
    <property type="term" value="P:cellular response to oxidative stress"/>
    <property type="evidence" value="ECO:0007669"/>
    <property type="project" value="TreeGrafter"/>
</dbReference>
<feature type="signal peptide" evidence="8">
    <location>
        <begin position="1"/>
        <end position="20"/>
    </location>
</feature>
<comment type="catalytic activity">
    <reaction evidence="7">
        <text>[thioredoxin]-disulfide + L-methionine + H2O = L-methionine (S)-S-oxide + [thioredoxin]-dithiol</text>
        <dbReference type="Rhea" id="RHEA:19993"/>
        <dbReference type="Rhea" id="RHEA-COMP:10698"/>
        <dbReference type="Rhea" id="RHEA-COMP:10700"/>
        <dbReference type="ChEBI" id="CHEBI:15377"/>
        <dbReference type="ChEBI" id="CHEBI:29950"/>
        <dbReference type="ChEBI" id="CHEBI:50058"/>
        <dbReference type="ChEBI" id="CHEBI:57844"/>
        <dbReference type="ChEBI" id="CHEBI:58772"/>
        <dbReference type="EC" id="1.8.4.11"/>
    </reaction>
</comment>
<reference evidence="10 11" key="1">
    <citation type="submission" date="2017-08" db="EMBL/GenBank/DDBJ databases">
        <title>A Genome Sequence of Oceanimonas doudoroffii ATCC 27123T.</title>
        <authorList>
            <person name="Brennan M.A."/>
            <person name="Maclea K.S."/>
            <person name="Mcclelland W.D."/>
            <person name="Trachtenberg A.M."/>
        </authorList>
    </citation>
    <scope>NUCLEOTIDE SEQUENCE [LARGE SCALE GENOMIC DNA]</scope>
    <source>
        <strain evidence="10 11">ATCC 27123</strain>
    </source>
</reference>
<comment type="catalytic activity">
    <reaction evidence="6">
        <text>L-methionyl-[protein] + [thioredoxin]-disulfide + H2O = L-methionyl-(S)-S-oxide-[protein] + [thioredoxin]-dithiol</text>
        <dbReference type="Rhea" id="RHEA:14217"/>
        <dbReference type="Rhea" id="RHEA-COMP:10698"/>
        <dbReference type="Rhea" id="RHEA-COMP:10700"/>
        <dbReference type="Rhea" id="RHEA-COMP:12313"/>
        <dbReference type="Rhea" id="RHEA-COMP:12315"/>
        <dbReference type="ChEBI" id="CHEBI:15377"/>
        <dbReference type="ChEBI" id="CHEBI:16044"/>
        <dbReference type="ChEBI" id="CHEBI:29950"/>
        <dbReference type="ChEBI" id="CHEBI:44120"/>
        <dbReference type="ChEBI" id="CHEBI:50058"/>
        <dbReference type="EC" id="1.8.4.11"/>
    </reaction>
</comment>
<dbReference type="AlphaFoldDB" id="A0A233RG55"/>
<dbReference type="OrthoDB" id="4174719at2"/>
<dbReference type="GO" id="GO:0008113">
    <property type="term" value="F:peptide-methionine (S)-S-oxide reductase activity"/>
    <property type="evidence" value="ECO:0007669"/>
    <property type="project" value="UniProtKB-EC"/>
</dbReference>
<dbReference type="Gene3D" id="3.30.1060.10">
    <property type="entry name" value="Peptide methionine sulphoxide reductase MsrA"/>
    <property type="match status" value="1"/>
</dbReference>
<comment type="caution">
    <text evidence="10">The sequence shown here is derived from an EMBL/GenBank/DDBJ whole genome shotgun (WGS) entry which is preliminary data.</text>
</comment>
<name>A0A233RG55_9GAMM</name>
<feature type="chain" id="PRO_5012624386" description="Peptide methionine sulfoxide reductase MsrA" evidence="8">
    <location>
        <begin position="21"/>
        <end position="190"/>
    </location>
</feature>
<dbReference type="InterPro" id="IPR002569">
    <property type="entry name" value="Met_Sox_Rdtase_MsrA_dom"/>
</dbReference>
<evidence type="ECO:0000256" key="6">
    <source>
        <dbReference type="ARBA" id="ARBA00047806"/>
    </source>
</evidence>
<evidence type="ECO:0000256" key="3">
    <source>
        <dbReference type="ARBA" id="ARBA00021129"/>
    </source>
</evidence>